<dbReference type="RefSeq" id="WP_201310559.1">
    <property type="nucleotide sequence ID" value="NZ_BLYI01000027.1"/>
</dbReference>
<evidence type="ECO:0000313" key="2">
    <source>
        <dbReference type="Proteomes" id="UP000613208"/>
    </source>
</evidence>
<dbReference type="SUPFAM" id="SSF53300">
    <property type="entry name" value="vWA-like"/>
    <property type="match status" value="1"/>
</dbReference>
<name>A0A916Q5M4_9FIRM</name>
<proteinExistence type="predicted"/>
<dbReference type="Proteomes" id="UP000613208">
    <property type="component" value="Unassembled WGS sequence"/>
</dbReference>
<protein>
    <recommendedName>
        <fullName evidence="3">VWA domain-containing protein</fullName>
    </recommendedName>
</protein>
<evidence type="ECO:0008006" key="3">
    <source>
        <dbReference type="Google" id="ProtNLM"/>
    </source>
</evidence>
<reference evidence="1" key="1">
    <citation type="submission" date="2020-06" db="EMBL/GenBank/DDBJ databases">
        <title>Characterization of fructooligosaccharide metabolism and fructooligosaccharide-degrading enzymes in human commensal butyrate producers.</title>
        <authorList>
            <person name="Tanno H."/>
            <person name="Fujii T."/>
            <person name="Hirano K."/>
            <person name="Maeno S."/>
            <person name="Tonozuka T."/>
            <person name="Sakamoto M."/>
            <person name="Ohkuma M."/>
            <person name="Tochio T."/>
            <person name="Endo A."/>
        </authorList>
    </citation>
    <scope>NUCLEOTIDE SEQUENCE</scope>
    <source>
        <strain evidence="1">JCM 17466</strain>
    </source>
</reference>
<sequence>MQDGSIKEMICILDQSGSMYGKEQDTIRNYNHMLEEQKQQEGEAYITTALFNDQCNILCRHMPIRRAEELTPKEYYAYGNTALFDAIGTVFTDAEPEKEEKVLVFIMTDGMENASIQYDQKKIRHLIQEKQRKGWEILFFGTEMRILDQARETGIKKEHTMYYSKDFEGIRTGYELAGSRFSQIRKEK</sequence>
<dbReference type="EMBL" id="BLYI01000027">
    <property type="protein sequence ID" value="GFO84844.1"/>
    <property type="molecule type" value="Genomic_DNA"/>
</dbReference>
<accession>A0A916Q5M4</accession>
<gene>
    <name evidence="1" type="ORF">ANBU17_11910</name>
</gene>
<keyword evidence="2" id="KW-1185">Reference proteome</keyword>
<evidence type="ECO:0000313" key="1">
    <source>
        <dbReference type="EMBL" id="GFO84844.1"/>
    </source>
</evidence>
<dbReference type="Gene3D" id="3.40.50.410">
    <property type="entry name" value="von Willebrand factor, type A domain"/>
    <property type="match status" value="1"/>
</dbReference>
<dbReference type="AlphaFoldDB" id="A0A916Q5M4"/>
<comment type="caution">
    <text evidence="1">The sequence shown here is derived from an EMBL/GenBank/DDBJ whole genome shotgun (WGS) entry which is preliminary data.</text>
</comment>
<organism evidence="1 2">
    <name type="scientific">Anaerostipes butyraticus</name>
    <dbReference type="NCBI Taxonomy" id="645466"/>
    <lineage>
        <taxon>Bacteria</taxon>
        <taxon>Bacillati</taxon>
        <taxon>Bacillota</taxon>
        <taxon>Clostridia</taxon>
        <taxon>Lachnospirales</taxon>
        <taxon>Lachnospiraceae</taxon>
        <taxon>Anaerostipes</taxon>
    </lineage>
</organism>
<dbReference type="InterPro" id="IPR036465">
    <property type="entry name" value="vWFA_dom_sf"/>
</dbReference>